<dbReference type="GO" id="GO:0003678">
    <property type="term" value="F:DNA helicase activity"/>
    <property type="evidence" value="ECO:0007669"/>
    <property type="project" value="TreeGrafter"/>
</dbReference>
<dbReference type="CDD" id="cd17992">
    <property type="entry name" value="DEXHc_RecG"/>
    <property type="match status" value="1"/>
</dbReference>
<keyword evidence="6" id="KW-0238">DNA-binding</keyword>
<dbReference type="Gene3D" id="3.30.420.10">
    <property type="entry name" value="Ribonuclease H-like superfamily/Ribonuclease H"/>
    <property type="match status" value="1"/>
</dbReference>
<evidence type="ECO:0000313" key="11">
    <source>
        <dbReference type="EMBL" id="KAK9805937.1"/>
    </source>
</evidence>
<dbReference type="GO" id="GO:0005524">
    <property type="term" value="F:ATP binding"/>
    <property type="evidence" value="ECO:0007669"/>
    <property type="project" value="UniProtKB-KW"/>
</dbReference>
<dbReference type="Pfam" id="PF00271">
    <property type="entry name" value="Helicase_C"/>
    <property type="match status" value="1"/>
</dbReference>
<dbReference type="InterPro" id="IPR014001">
    <property type="entry name" value="Helicase_ATP-bd"/>
</dbReference>
<dbReference type="Gene3D" id="3.40.50.300">
    <property type="entry name" value="P-loop containing nucleotide triphosphate hydrolases"/>
    <property type="match status" value="2"/>
</dbReference>
<dbReference type="InterPro" id="IPR011545">
    <property type="entry name" value="DEAD/DEAH_box_helicase_dom"/>
</dbReference>
<dbReference type="AlphaFoldDB" id="A0AAW1PAN5"/>
<dbReference type="InterPro" id="IPR027417">
    <property type="entry name" value="P-loop_NTPase"/>
</dbReference>
<keyword evidence="12" id="KW-1185">Reference proteome</keyword>
<keyword evidence="3" id="KW-0378">Hydrolase</keyword>
<keyword evidence="1" id="KW-0547">Nucleotide-binding</keyword>
<dbReference type="InterPro" id="IPR012337">
    <property type="entry name" value="RNaseH-like_sf"/>
</dbReference>
<dbReference type="GO" id="GO:0016787">
    <property type="term" value="F:hydrolase activity"/>
    <property type="evidence" value="ECO:0007669"/>
    <property type="project" value="UniProtKB-KW"/>
</dbReference>
<dbReference type="InterPro" id="IPR001650">
    <property type="entry name" value="Helicase_C-like"/>
</dbReference>
<dbReference type="PANTHER" id="PTHR47964:SF1">
    <property type="entry name" value="ATP-DEPENDENT DNA HELICASE HOMOLOG RECG, CHLOROPLASTIC"/>
    <property type="match status" value="1"/>
</dbReference>
<dbReference type="Pfam" id="PF00929">
    <property type="entry name" value="RNase_T"/>
    <property type="match status" value="1"/>
</dbReference>
<protein>
    <recommendedName>
        <fullName evidence="13">ATP-dependent DNA helicase RecG</fullName>
    </recommendedName>
</protein>
<dbReference type="CDD" id="cd06127">
    <property type="entry name" value="DEDDh"/>
    <property type="match status" value="1"/>
</dbReference>
<comment type="caution">
    <text evidence="11">The sequence shown here is derived from an EMBL/GenBank/DDBJ whole genome shotgun (WGS) entry which is preliminary data.</text>
</comment>
<dbReference type="InterPro" id="IPR047112">
    <property type="entry name" value="RecG/Mfd"/>
</dbReference>
<dbReference type="InterPro" id="IPR036397">
    <property type="entry name" value="RNaseH_sf"/>
</dbReference>
<dbReference type="SUPFAM" id="SSF53098">
    <property type="entry name" value="Ribonuclease H-like"/>
    <property type="match status" value="1"/>
</dbReference>
<keyword evidence="4" id="KW-0347">Helicase</keyword>
<dbReference type="SMART" id="SM00487">
    <property type="entry name" value="DEXDc"/>
    <property type="match status" value="1"/>
</dbReference>
<dbReference type="SMART" id="SM00490">
    <property type="entry name" value="HELICc"/>
    <property type="match status" value="1"/>
</dbReference>
<dbReference type="Pfam" id="PF00270">
    <property type="entry name" value="DEAD"/>
    <property type="match status" value="1"/>
</dbReference>
<dbReference type="InterPro" id="IPR012340">
    <property type="entry name" value="NA-bd_OB-fold"/>
</dbReference>
<dbReference type="PROSITE" id="PS51194">
    <property type="entry name" value="HELICASE_CTER"/>
    <property type="match status" value="1"/>
</dbReference>
<evidence type="ECO:0000256" key="7">
    <source>
        <dbReference type="ARBA" id="ARBA00023204"/>
    </source>
</evidence>
<accession>A0AAW1PAN5</accession>
<evidence type="ECO:0000256" key="8">
    <source>
        <dbReference type="SAM" id="MobiDB-lite"/>
    </source>
</evidence>
<reference evidence="11 12" key="1">
    <citation type="journal article" date="2024" name="Nat. Commun.">
        <title>Phylogenomics reveals the evolutionary origins of lichenization in chlorophyte algae.</title>
        <authorList>
            <person name="Puginier C."/>
            <person name="Libourel C."/>
            <person name="Otte J."/>
            <person name="Skaloud P."/>
            <person name="Haon M."/>
            <person name="Grisel S."/>
            <person name="Petersen M."/>
            <person name="Berrin J.G."/>
            <person name="Delaux P.M."/>
            <person name="Dal Grande F."/>
            <person name="Keller J."/>
        </authorList>
    </citation>
    <scope>NUCLEOTIDE SEQUENCE [LARGE SCALE GENOMIC DNA]</scope>
    <source>
        <strain evidence="11 12">SAG 2036</strain>
    </source>
</reference>
<dbReference type="SMART" id="SM00479">
    <property type="entry name" value="EXOIII"/>
    <property type="match status" value="1"/>
</dbReference>
<dbReference type="EMBL" id="JALJOQ010000040">
    <property type="protein sequence ID" value="KAK9805937.1"/>
    <property type="molecule type" value="Genomic_DNA"/>
</dbReference>
<feature type="domain" description="Helicase ATP-binding" evidence="9">
    <location>
        <begin position="700"/>
        <end position="873"/>
    </location>
</feature>
<dbReference type="PROSITE" id="PS51192">
    <property type="entry name" value="HELICASE_ATP_BIND_1"/>
    <property type="match status" value="1"/>
</dbReference>
<dbReference type="Proteomes" id="UP001465755">
    <property type="component" value="Unassembled WGS sequence"/>
</dbReference>
<evidence type="ECO:0000259" key="10">
    <source>
        <dbReference type="PROSITE" id="PS51194"/>
    </source>
</evidence>
<dbReference type="SUPFAM" id="SSF52540">
    <property type="entry name" value="P-loop containing nucleoside triphosphate hydrolases"/>
    <property type="match status" value="2"/>
</dbReference>
<feature type="domain" description="Helicase C-terminal" evidence="10">
    <location>
        <begin position="894"/>
        <end position="1057"/>
    </location>
</feature>
<evidence type="ECO:0000256" key="3">
    <source>
        <dbReference type="ARBA" id="ARBA00022801"/>
    </source>
</evidence>
<evidence type="ECO:0000256" key="4">
    <source>
        <dbReference type="ARBA" id="ARBA00022806"/>
    </source>
</evidence>
<evidence type="ECO:0000256" key="2">
    <source>
        <dbReference type="ARBA" id="ARBA00022763"/>
    </source>
</evidence>
<dbReference type="PANTHER" id="PTHR47964">
    <property type="entry name" value="ATP-DEPENDENT DNA HELICASE HOMOLOG RECG, CHLOROPLASTIC"/>
    <property type="match status" value="1"/>
</dbReference>
<dbReference type="GO" id="GO:0006281">
    <property type="term" value="P:DNA repair"/>
    <property type="evidence" value="ECO:0007669"/>
    <property type="project" value="UniProtKB-KW"/>
</dbReference>
<dbReference type="GO" id="GO:0003677">
    <property type="term" value="F:DNA binding"/>
    <property type="evidence" value="ECO:0007669"/>
    <property type="project" value="UniProtKB-KW"/>
</dbReference>
<keyword evidence="5" id="KW-0067">ATP-binding</keyword>
<evidence type="ECO:0000256" key="5">
    <source>
        <dbReference type="ARBA" id="ARBA00022840"/>
    </source>
</evidence>
<name>A0AAW1PAN5_9CHLO</name>
<dbReference type="SUPFAM" id="SSF50249">
    <property type="entry name" value="Nucleic acid-binding proteins"/>
    <property type="match status" value="1"/>
</dbReference>
<feature type="region of interest" description="Disordered" evidence="8">
    <location>
        <begin position="350"/>
        <end position="379"/>
    </location>
</feature>
<keyword evidence="2" id="KW-0227">DNA damage</keyword>
<evidence type="ECO:0008006" key="13">
    <source>
        <dbReference type="Google" id="ProtNLM"/>
    </source>
</evidence>
<evidence type="ECO:0000313" key="12">
    <source>
        <dbReference type="Proteomes" id="UP001465755"/>
    </source>
</evidence>
<evidence type="ECO:0000256" key="1">
    <source>
        <dbReference type="ARBA" id="ARBA00022741"/>
    </source>
</evidence>
<evidence type="ECO:0000256" key="6">
    <source>
        <dbReference type="ARBA" id="ARBA00023125"/>
    </source>
</evidence>
<keyword evidence="7" id="KW-0234">DNA repair</keyword>
<evidence type="ECO:0000259" key="9">
    <source>
        <dbReference type="PROSITE" id="PS51192"/>
    </source>
</evidence>
<proteinExistence type="predicted"/>
<sequence length="1153" mass="126528">MPRRPALAIGRRVCAVIQPEVGGPGPNPVQKLSSAIKFEKLKGCIDYRDQTGPSFSQFLVAQLAKVETQVQIPGYQQKDFAQLRADAEQYRHWPPSERLSWLEQAQQVVERHLWQRMPSQRVLPRHPLIQQASQVPLPGDPPAFQPQTQGTEQHLEAKMLAQLQGSQRFRTIVVDIETTGRSMQAGRIIDLAGYDYISGQQFSSGPMYVHPFESELGAIQVHHIDNKELSDPKNPPLRVVAPVFANWVKGLLRPDEVPLFVAHNGKSFDHKWIVRDFGLENVAMPSDWRWFDTYLLIMRRASAAIPIGARKQGDLRERFAIPVPGQAHLALPDVQMLDFQDPDYAAAMASGGKIRQAKKRNSKGDMPSAEASDSARSDAGHAAGTLPHLLLAKWKAALAAAQDQLPELGMSLRKIPGLTDGMVGKLSATDCGTLWQLIQRYPRDYNAYSSTMQEELVQVRGTIAEARVSNRHKYSNFELWVDIHPEHLQGCAVGTPTQVHQKQYYQGYRGSYKVKLVAEELLEGTVVDVRGKVRFTPGTGQWELESYQSSITPAGEGLPPSSSLVPVYAASKPAIAEDFEGAQPKALQALQGSDVLREWEPLPEGILKAHGLMGWAKALAAMHQPQTLEAVDEARRRLAFDELFTMQLQLLLNRDFTRMPRQEVQASVLSNTALVHAARQVLPFQLTQGQERALDEIAEDLLLPMPMQRLLQGDVGCGKTIVAFMALLMAVGSGAQGAVLAPTEVLAEQHMRKLTELVDSLPQEAFQDTGLRRPKVEILTSSTKAKPRREILQGLQDGSINLVVGTHSIIADSVQYANLGLGIIDEQHRFGVEQRSALALKNSPPPHVLAMTATPIPRTLALVAHGDMAHSTIDEMPAGRLPIETHVLRDQKATRKKVYNAIKRDIQTGGRAFIVCPLIDESGKETMKSVQAATTEVELLRKEQPFGPDVELGLVHGRMSGPEKDAALQAFNEGSTPVLVSTSVVEVGVDIPQASVMVVNGAERFGLAQLHQLRGRVGRSTRASQCYLFCSSPPARQRLGILELSTNGFEIAQADLFYRGAGEVFGRKQSGQEHWAFLHAASLPEDADLLELARSAAADLIATHGVDPASWPQPLLTAIAYSKLPSLDFYEAADADLLAKIAALGCTDPSQAG</sequence>
<dbReference type="InterPro" id="IPR013520">
    <property type="entry name" value="Ribonucl_H"/>
</dbReference>
<gene>
    <name evidence="11" type="ORF">WJX73_006834</name>
</gene>
<organism evidence="11 12">
    <name type="scientific">Symbiochloris irregularis</name>
    <dbReference type="NCBI Taxonomy" id="706552"/>
    <lineage>
        <taxon>Eukaryota</taxon>
        <taxon>Viridiplantae</taxon>
        <taxon>Chlorophyta</taxon>
        <taxon>core chlorophytes</taxon>
        <taxon>Trebouxiophyceae</taxon>
        <taxon>Trebouxiales</taxon>
        <taxon>Trebouxiaceae</taxon>
        <taxon>Symbiochloris</taxon>
    </lineage>
</organism>